<dbReference type="GO" id="GO:0003676">
    <property type="term" value="F:nucleic acid binding"/>
    <property type="evidence" value="ECO:0007669"/>
    <property type="project" value="InterPro"/>
</dbReference>
<evidence type="ECO:0000259" key="1">
    <source>
        <dbReference type="Pfam" id="PF24626"/>
    </source>
</evidence>
<dbReference type="Gene3D" id="3.30.420.10">
    <property type="entry name" value="Ribonuclease H-like superfamily/Ribonuclease H"/>
    <property type="match status" value="1"/>
</dbReference>
<dbReference type="AlphaFoldDB" id="A0A2Z7CDQ4"/>
<name>A0A2Z7CDQ4_9LAMI</name>
<dbReference type="Pfam" id="PF24626">
    <property type="entry name" value="SH3_Tf2-1"/>
    <property type="match status" value="1"/>
</dbReference>
<dbReference type="InterPro" id="IPR036397">
    <property type="entry name" value="RNaseH_sf"/>
</dbReference>
<sequence length="258" mass="30531">MLRSVIMDFGGNWQETLSLVEFSYNNSFQTTIGMAPFEALYGRKCRSPICWNEIGEKPLTQPEFVEEMNAKIDLIRKRMKAAQDRQASYANNRRRPLEFQVGDQVFLKVSPFRGTMRFGRKGKLAPRYIGPYTIIERIGLLAYRLDLPPSLSAIHNVFHVSMLRKYEPDPSHVLRPEEVELDSSLSYVEYPIQILNRKDKQLRNKTIPLVMVQWSRHGREEATWELEAKMRQEWPHLFETESVSQYSMYFDFPMYYQW</sequence>
<dbReference type="PANTHER" id="PTHR46148">
    <property type="entry name" value="CHROMO DOMAIN-CONTAINING PROTEIN"/>
    <property type="match status" value="1"/>
</dbReference>
<dbReference type="EMBL" id="KQ996494">
    <property type="protein sequence ID" value="KZV44825.1"/>
    <property type="molecule type" value="Genomic_DNA"/>
</dbReference>
<evidence type="ECO:0000313" key="3">
    <source>
        <dbReference type="Proteomes" id="UP000250235"/>
    </source>
</evidence>
<feature type="domain" description="Tf2-1-like SH3-like" evidence="1">
    <location>
        <begin position="102"/>
        <end position="166"/>
    </location>
</feature>
<dbReference type="InterPro" id="IPR016197">
    <property type="entry name" value="Chromo-like_dom_sf"/>
</dbReference>
<protein>
    <submittedName>
        <fullName evidence="2">DNA/RNA polymerase superfamily protein</fullName>
    </submittedName>
</protein>
<dbReference type="Proteomes" id="UP000250235">
    <property type="component" value="Unassembled WGS sequence"/>
</dbReference>
<keyword evidence="3" id="KW-1185">Reference proteome</keyword>
<proteinExistence type="predicted"/>
<dbReference type="PANTHER" id="PTHR46148:SF57">
    <property type="entry name" value="OS12G0499874 PROTEIN"/>
    <property type="match status" value="1"/>
</dbReference>
<accession>A0A2Z7CDQ4</accession>
<dbReference type="OrthoDB" id="1909122at2759"/>
<reference evidence="2 3" key="1">
    <citation type="journal article" date="2015" name="Proc. Natl. Acad. Sci. U.S.A.">
        <title>The resurrection genome of Boea hygrometrica: A blueprint for survival of dehydration.</title>
        <authorList>
            <person name="Xiao L."/>
            <person name="Yang G."/>
            <person name="Zhang L."/>
            <person name="Yang X."/>
            <person name="Zhao S."/>
            <person name="Ji Z."/>
            <person name="Zhou Q."/>
            <person name="Hu M."/>
            <person name="Wang Y."/>
            <person name="Chen M."/>
            <person name="Xu Y."/>
            <person name="Jin H."/>
            <person name="Xiao X."/>
            <person name="Hu G."/>
            <person name="Bao F."/>
            <person name="Hu Y."/>
            <person name="Wan P."/>
            <person name="Li L."/>
            <person name="Deng X."/>
            <person name="Kuang T."/>
            <person name="Xiang C."/>
            <person name="Zhu J.K."/>
            <person name="Oliver M.J."/>
            <person name="He Y."/>
        </authorList>
    </citation>
    <scope>NUCLEOTIDE SEQUENCE [LARGE SCALE GENOMIC DNA]</scope>
    <source>
        <strain evidence="3">cv. XS01</strain>
    </source>
</reference>
<dbReference type="InterPro" id="IPR056924">
    <property type="entry name" value="SH3_Tf2-1"/>
</dbReference>
<evidence type="ECO:0000313" key="2">
    <source>
        <dbReference type="EMBL" id="KZV44825.1"/>
    </source>
</evidence>
<dbReference type="SUPFAM" id="SSF54160">
    <property type="entry name" value="Chromo domain-like"/>
    <property type="match status" value="1"/>
</dbReference>
<gene>
    <name evidence="2" type="ORF">F511_09868</name>
</gene>
<organism evidence="2 3">
    <name type="scientific">Dorcoceras hygrometricum</name>
    <dbReference type="NCBI Taxonomy" id="472368"/>
    <lineage>
        <taxon>Eukaryota</taxon>
        <taxon>Viridiplantae</taxon>
        <taxon>Streptophyta</taxon>
        <taxon>Embryophyta</taxon>
        <taxon>Tracheophyta</taxon>
        <taxon>Spermatophyta</taxon>
        <taxon>Magnoliopsida</taxon>
        <taxon>eudicotyledons</taxon>
        <taxon>Gunneridae</taxon>
        <taxon>Pentapetalae</taxon>
        <taxon>asterids</taxon>
        <taxon>lamiids</taxon>
        <taxon>Lamiales</taxon>
        <taxon>Gesneriaceae</taxon>
        <taxon>Didymocarpoideae</taxon>
        <taxon>Trichosporeae</taxon>
        <taxon>Loxocarpinae</taxon>
        <taxon>Dorcoceras</taxon>
    </lineage>
</organism>